<gene>
    <name evidence="2" type="ORF">LKMONMHP_3923</name>
</gene>
<evidence type="ECO:0000313" key="3">
    <source>
        <dbReference type="Proteomes" id="UP001055156"/>
    </source>
</evidence>
<organism evidence="2 3">
    <name type="scientific">Methylobacterium organophilum</name>
    <dbReference type="NCBI Taxonomy" id="410"/>
    <lineage>
        <taxon>Bacteria</taxon>
        <taxon>Pseudomonadati</taxon>
        <taxon>Pseudomonadota</taxon>
        <taxon>Alphaproteobacteria</taxon>
        <taxon>Hyphomicrobiales</taxon>
        <taxon>Methylobacteriaceae</taxon>
        <taxon>Methylobacterium</taxon>
    </lineage>
</organism>
<proteinExistence type="predicted"/>
<dbReference type="EMBL" id="BPQV01000013">
    <property type="protein sequence ID" value="GJE29048.1"/>
    <property type="molecule type" value="Genomic_DNA"/>
</dbReference>
<feature type="domain" description="Glycosyltransferase 61 catalytic" evidence="1">
    <location>
        <begin position="84"/>
        <end position="262"/>
    </location>
</feature>
<protein>
    <recommendedName>
        <fullName evidence="1">Glycosyltransferase 61 catalytic domain-containing protein</fullName>
    </recommendedName>
</protein>
<sequence>MARPLLRCTTLWGRADWIEAPPALVPVRDALLVPPRPEGAWGLFSGPTRIGDAGRDLAPGERLPEGTPSALGRALYLGPIAWHYGHFLLNTLPRLWPLIGWEGERPALLCHRPGPVQDAHWAGFGAAIFGRLGYELDELESPGAPLRLAEVLVPAPSLTEQSSVHAVFGDLCRAIGRPYWEGERQERFLYLSKTRLGAGIARIVNEDALEAELARRGVAIAHPETLRFPEQVRLLSAHPVVLGSAGSAFHTTAFAAPGRRVVGLNWQPALNANFALVDRVAGTRARYYHAPDTRYVTRAGFDVAWELPDPKGTAAALLRKAERLARDAPDTDGPLAGLRQVLARSLRPIRGR</sequence>
<evidence type="ECO:0000313" key="2">
    <source>
        <dbReference type="EMBL" id="GJE29048.1"/>
    </source>
</evidence>
<accession>A0ABQ4TCU6</accession>
<comment type="caution">
    <text evidence="2">The sequence shown here is derived from an EMBL/GenBank/DDBJ whole genome shotgun (WGS) entry which is preliminary data.</text>
</comment>
<dbReference type="Pfam" id="PF04577">
    <property type="entry name" value="Glyco_transf_61"/>
    <property type="match status" value="1"/>
</dbReference>
<dbReference type="RefSeq" id="WP_238313191.1">
    <property type="nucleotide sequence ID" value="NZ_BPQV01000013.1"/>
</dbReference>
<evidence type="ECO:0000259" key="1">
    <source>
        <dbReference type="Pfam" id="PF04577"/>
    </source>
</evidence>
<dbReference type="InterPro" id="IPR049625">
    <property type="entry name" value="Glyco_transf_61_cat"/>
</dbReference>
<name>A0ABQ4TCU6_METOR</name>
<keyword evidence="3" id="KW-1185">Reference proteome</keyword>
<reference evidence="2" key="1">
    <citation type="journal article" date="2021" name="Front. Microbiol.">
        <title>Comprehensive Comparative Genomics and Phenotyping of Methylobacterium Species.</title>
        <authorList>
            <person name="Alessa O."/>
            <person name="Ogura Y."/>
            <person name="Fujitani Y."/>
            <person name="Takami H."/>
            <person name="Hayashi T."/>
            <person name="Sahin N."/>
            <person name="Tani A."/>
        </authorList>
    </citation>
    <scope>NUCLEOTIDE SEQUENCE</scope>
    <source>
        <strain evidence="2">NBRC 15689</strain>
    </source>
</reference>
<reference evidence="2" key="2">
    <citation type="submission" date="2021-08" db="EMBL/GenBank/DDBJ databases">
        <authorList>
            <person name="Tani A."/>
            <person name="Ola A."/>
            <person name="Ogura Y."/>
            <person name="Katsura K."/>
            <person name="Hayashi T."/>
        </authorList>
    </citation>
    <scope>NUCLEOTIDE SEQUENCE</scope>
    <source>
        <strain evidence="2">NBRC 15689</strain>
    </source>
</reference>
<dbReference type="Proteomes" id="UP001055156">
    <property type="component" value="Unassembled WGS sequence"/>
</dbReference>